<evidence type="ECO:0000256" key="1">
    <source>
        <dbReference type="SAM" id="MobiDB-lite"/>
    </source>
</evidence>
<dbReference type="RefSeq" id="WP_109663755.1">
    <property type="nucleotide sequence ID" value="NZ_QGGH01000003.1"/>
</dbReference>
<dbReference type="PROSITE" id="PS51257">
    <property type="entry name" value="PROKAR_LIPOPROTEIN"/>
    <property type="match status" value="1"/>
</dbReference>
<gene>
    <name evidence="3" type="ORF">C8D77_103171</name>
</gene>
<protein>
    <recommendedName>
        <fullName evidence="5">Lipoprotein</fullName>
    </recommendedName>
</protein>
<dbReference type="AlphaFoldDB" id="A0A8E2WCM7"/>
<evidence type="ECO:0000256" key="2">
    <source>
        <dbReference type="SAM" id="SignalP"/>
    </source>
</evidence>
<name>A0A8E2WCM7_RHILI</name>
<keyword evidence="2" id="KW-0732">Signal</keyword>
<feature type="signal peptide" evidence="2">
    <location>
        <begin position="1"/>
        <end position="20"/>
    </location>
</feature>
<dbReference type="Proteomes" id="UP000245631">
    <property type="component" value="Unassembled WGS sequence"/>
</dbReference>
<feature type="region of interest" description="Disordered" evidence="1">
    <location>
        <begin position="237"/>
        <end position="258"/>
    </location>
</feature>
<evidence type="ECO:0008006" key="5">
    <source>
        <dbReference type="Google" id="ProtNLM"/>
    </source>
</evidence>
<dbReference type="GeneID" id="61052145"/>
<evidence type="ECO:0000313" key="4">
    <source>
        <dbReference type="Proteomes" id="UP000245631"/>
    </source>
</evidence>
<proteinExistence type="predicted"/>
<evidence type="ECO:0000313" key="3">
    <source>
        <dbReference type="EMBL" id="PWJ91474.1"/>
    </source>
</evidence>
<accession>A0A8E2WCM7</accession>
<reference evidence="3 4" key="1">
    <citation type="submission" date="2018-05" db="EMBL/GenBank/DDBJ databases">
        <title>Genomic Encyclopedia of Type Strains, Phase IV (KMG-IV): sequencing the most valuable type-strain genomes for metagenomic binning, comparative biology and taxonomic classification.</title>
        <authorList>
            <person name="Goeker M."/>
        </authorList>
    </citation>
    <scope>NUCLEOTIDE SEQUENCE [LARGE SCALE GENOMIC DNA]</scope>
    <source>
        <strain evidence="3 4">DSM 2626</strain>
    </source>
</reference>
<sequence length="286" mass="30503">MQKYLRVFASGILLSGCASGYFIPTQADSAVDYGLLVKGLRCEVESVMAFDRGQTSPKYFYDRTKPRYASIAIQIDGHLDRNAGISASIADHGLGKHGILSASTGLTASTNDVGTVIMGDSVLPDELACKGGDRTKYDMKRLGLLEWYKHISANVQSADTSGYLDEMKFVRTGTVVFGPNGASVAFFNPVTVTPSAGFQVARVVQIEIDFTDQPKKPTIALDQGSLNALAEIIRTGGKSGGGKKKHGKAAGGTDLPSPAEVLRDGQIERLDKSLNNIDTLIRLNGL</sequence>
<comment type="caution">
    <text evidence="3">The sequence shown here is derived from an EMBL/GenBank/DDBJ whole genome shotgun (WGS) entry which is preliminary data.</text>
</comment>
<dbReference type="EMBL" id="QGGH01000003">
    <property type="protein sequence ID" value="PWJ91474.1"/>
    <property type="molecule type" value="Genomic_DNA"/>
</dbReference>
<organism evidence="3 4">
    <name type="scientific">Rhizobium loti</name>
    <name type="common">Mesorhizobium loti</name>
    <dbReference type="NCBI Taxonomy" id="381"/>
    <lineage>
        <taxon>Bacteria</taxon>
        <taxon>Pseudomonadati</taxon>
        <taxon>Pseudomonadota</taxon>
        <taxon>Alphaproteobacteria</taxon>
        <taxon>Hyphomicrobiales</taxon>
        <taxon>Phyllobacteriaceae</taxon>
        <taxon>Mesorhizobium</taxon>
    </lineage>
</organism>
<feature type="chain" id="PRO_5034414979" description="Lipoprotein" evidence="2">
    <location>
        <begin position="21"/>
        <end position="286"/>
    </location>
</feature>